<feature type="non-terminal residue" evidence="1">
    <location>
        <position position="1"/>
    </location>
</feature>
<gene>
    <name evidence="1" type="ORF">BpHYR1_044272</name>
</gene>
<evidence type="ECO:0000313" key="2">
    <source>
        <dbReference type="Proteomes" id="UP000276133"/>
    </source>
</evidence>
<keyword evidence="2" id="KW-1185">Reference proteome</keyword>
<organism evidence="1 2">
    <name type="scientific">Brachionus plicatilis</name>
    <name type="common">Marine rotifer</name>
    <name type="synonym">Brachionus muelleri</name>
    <dbReference type="NCBI Taxonomy" id="10195"/>
    <lineage>
        <taxon>Eukaryota</taxon>
        <taxon>Metazoa</taxon>
        <taxon>Spiralia</taxon>
        <taxon>Gnathifera</taxon>
        <taxon>Rotifera</taxon>
        <taxon>Eurotatoria</taxon>
        <taxon>Monogononta</taxon>
        <taxon>Pseudotrocha</taxon>
        <taxon>Ploima</taxon>
        <taxon>Brachionidae</taxon>
        <taxon>Brachionus</taxon>
    </lineage>
</organism>
<reference evidence="1 2" key="1">
    <citation type="journal article" date="2018" name="Sci. Rep.">
        <title>Genomic signatures of local adaptation to the degree of environmental predictability in rotifers.</title>
        <authorList>
            <person name="Franch-Gras L."/>
            <person name="Hahn C."/>
            <person name="Garcia-Roger E.M."/>
            <person name="Carmona M.J."/>
            <person name="Serra M."/>
            <person name="Gomez A."/>
        </authorList>
    </citation>
    <scope>NUCLEOTIDE SEQUENCE [LARGE SCALE GENOMIC DNA]</scope>
    <source>
        <strain evidence="1">HYR1</strain>
    </source>
</reference>
<name>A0A3M7PWZ1_BRAPC</name>
<accession>A0A3M7PWZ1</accession>
<protein>
    <submittedName>
        <fullName evidence="1">Uncharacterized protein</fullName>
    </submittedName>
</protein>
<dbReference type="AlphaFoldDB" id="A0A3M7PWZ1"/>
<proteinExistence type="predicted"/>
<dbReference type="Proteomes" id="UP000276133">
    <property type="component" value="Unassembled WGS sequence"/>
</dbReference>
<evidence type="ECO:0000313" key="1">
    <source>
        <dbReference type="EMBL" id="RNA03409.1"/>
    </source>
</evidence>
<dbReference type="EMBL" id="REGN01008515">
    <property type="protein sequence ID" value="RNA03409.1"/>
    <property type="molecule type" value="Genomic_DNA"/>
</dbReference>
<sequence length="85" mass="9912">LNPKPLTKYNSLLRKLLNIKRFKLKKYALKEPPVSCVASSVKFSILSFYVKFNRQISFDSSKILSARQYIMIIKLIKTNPSNLYL</sequence>
<comment type="caution">
    <text evidence="1">The sequence shown here is derived from an EMBL/GenBank/DDBJ whole genome shotgun (WGS) entry which is preliminary data.</text>
</comment>